<feature type="transmembrane region" description="Helical" evidence="6">
    <location>
        <begin position="147"/>
        <end position="172"/>
    </location>
</feature>
<evidence type="ECO:0000256" key="1">
    <source>
        <dbReference type="ARBA" id="ARBA00004651"/>
    </source>
</evidence>
<reference evidence="7" key="1">
    <citation type="submission" date="2021-01" db="EMBL/GenBank/DDBJ databases">
        <title>Rhizobium sp. strain KVB221 16S ribosomal RNA gene Genome sequencing and assembly.</title>
        <authorList>
            <person name="Kang M."/>
        </authorList>
    </citation>
    <scope>NUCLEOTIDE SEQUENCE</scope>
    <source>
        <strain evidence="7">KVB221</strain>
    </source>
</reference>
<sequence length="205" mass="21833">MTITTLLAYSFALFVAALIPGPGIAALVARALGAGFVESFAMAVGLMIGDAVFLTAVVLGLSVVAQTFGTAFMVIKYAGVLYLAWMAYKIWTAGIMRTDIEAGPKRSVLHSFASGLFVTLGNPKPMLFYVALVPTLVNIETLTLTDYFTLLAATFTILLVVTVPYIALAARARELLRQPKALKYLNRLAASFLAGTAGYIAIRAN</sequence>
<keyword evidence="4 6" id="KW-1133">Transmembrane helix</keyword>
<evidence type="ECO:0000256" key="3">
    <source>
        <dbReference type="ARBA" id="ARBA00022692"/>
    </source>
</evidence>
<comment type="caution">
    <text evidence="7">The sequence shown here is derived from an EMBL/GenBank/DDBJ whole genome shotgun (WGS) entry which is preliminary data.</text>
</comment>
<dbReference type="AlphaFoldDB" id="A0A936YJN3"/>
<feature type="transmembrane region" description="Helical" evidence="6">
    <location>
        <begin position="184"/>
        <end position="202"/>
    </location>
</feature>
<dbReference type="Pfam" id="PF01810">
    <property type="entry name" value="LysE"/>
    <property type="match status" value="1"/>
</dbReference>
<accession>A0A936YJN3</accession>
<protein>
    <submittedName>
        <fullName evidence="7">LysE family translocator</fullName>
    </submittedName>
</protein>
<feature type="transmembrane region" description="Helical" evidence="6">
    <location>
        <begin position="40"/>
        <end position="62"/>
    </location>
</feature>
<keyword evidence="3 6" id="KW-0812">Transmembrane</keyword>
<feature type="transmembrane region" description="Helical" evidence="6">
    <location>
        <begin position="6"/>
        <end position="28"/>
    </location>
</feature>
<dbReference type="PANTHER" id="PTHR30086:SF20">
    <property type="entry name" value="ARGININE EXPORTER PROTEIN ARGO-RELATED"/>
    <property type="match status" value="1"/>
</dbReference>
<dbReference type="PANTHER" id="PTHR30086">
    <property type="entry name" value="ARGININE EXPORTER PROTEIN ARGO"/>
    <property type="match status" value="1"/>
</dbReference>
<dbReference type="GO" id="GO:0015171">
    <property type="term" value="F:amino acid transmembrane transporter activity"/>
    <property type="evidence" value="ECO:0007669"/>
    <property type="project" value="TreeGrafter"/>
</dbReference>
<keyword evidence="2" id="KW-1003">Cell membrane</keyword>
<dbReference type="RefSeq" id="WP_201654641.1">
    <property type="nucleotide sequence ID" value="NZ_JAEQNC010000003.1"/>
</dbReference>
<keyword evidence="8" id="KW-1185">Reference proteome</keyword>
<dbReference type="EMBL" id="JAEQNC010000003">
    <property type="protein sequence ID" value="MBL0371579.1"/>
    <property type="molecule type" value="Genomic_DNA"/>
</dbReference>
<evidence type="ECO:0000313" key="8">
    <source>
        <dbReference type="Proteomes" id="UP000633219"/>
    </source>
</evidence>
<feature type="transmembrane region" description="Helical" evidence="6">
    <location>
        <begin position="108"/>
        <end position="127"/>
    </location>
</feature>
<evidence type="ECO:0000313" key="7">
    <source>
        <dbReference type="EMBL" id="MBL0371579.1"/>
    </source>
</evidence>
<evidence type="ECO:0000256" key="4">
    <source>
        <dbReference type="ARBA" id="ARBA00022989"/>
    </source>
</evidence>
<proteinExistence type="predicted"/>
<gene>
    <name evidence="7" type="ORF">JJB09_06025</name>
</gene>
<evidence type="ECO:0000256" key="6">
    <source>
        <dbReference type="SAM" id="Phobius"/>
    </source>
</evidence>
<dbReference type="GO" id="GO:0005886">
    <property type="term" value="C:plasma membrane"/>
    <property type="evidence" value="ECO:0007669"/>
    <property type="project" value="UniProtKB-SubCell"/>
</dbReference>
<keyword evidence="5 6" id="KW-0472">Membrane</keyword>
<evidence type="ECO:0000256" key="5">
    <source>
        <dbReference type="ARBA" id="ARBA00023136"/>
    </source>
</evidence>
<dbReference type="InterPro" id="IPR001123">
    <property type="entry name" value="LeuE-type"/>
</dbReference>
<feature type="transmembrane region" description="Helical" evidence="6">
    <location>
        <begin position="68"/>
        <end position="88"/>
    </location>
</feature>
<comment type="subcellular location">
    <subcellularLocation>
        <location evidence="1">Cell membrane</location>
        <topology evidence="1">Multi-pass membrane protein</topology>
    </subcellularLocation>
</comment>
<name>A0A936YJN3_9HYPH</name>
<dbReference type="Proteomes" id="UP000633219">
    <property type="component" value="Unassembled WGS sequence"/>
</dbReference>
<organism evidence="7 8">
    <name type="scientific">Rhizobium setariae</name>
    <dbReference type="NCBI Taxonomy" id="2801340"/>
    <lineage>
        <taxon>Bacteria</taxon>
        <taxon>Pseudomonadati</taxon>
        <taxon>Pseudomonadota</taxon>
        <taxon>Alphaproteobacteria</taxon>
        <taxon>Hyphomicrobiales</taxon>
        <taxon>Rhizobiaceae</taxon>
        <taxon>Rhizobium/Agrobacterium group</taxon>
        <taxon>Rhizobium</taxon>
    </lineage>
</organism>
<evidence type="ECO:0000256" key="2">
    <source>
        <dbReference type="ARBA" id="ARBA00022475"/>
    </source>
</evidence>